<organism evidence="1 2">
    <name type="scientific">Citrus unshiu</name>
    <name type="common">Satsuma mandarin</name>
    <name type="synonym">Citrus nobilis var. unshiu</name>
    <dbReference type="NCBI Taxonomy" id="55188"/>
    <lineage>
        <taxon>Eukaryota</taxon>
        <taxon>Viridiplantae</taxon>
        <taxon>Streptophyta</taxon>
        <taxon>Embryophyta</taxon>
        <taxon>Tracheophyta</taxon>
        <taxon>Spermatophyta</taxon>
        <taxon>Magnoliopsida</taxon>
        <taxon>eudicotyledons</taxon>
        <taxon>Gunneridae</taxon>
        <taxon>Pentapetalae</taxon>
        <taxon>rosids</taxon>
        <taxon>malvids</taxon>
        <taxon>Sapindales</taxon>
        <taxon>Rutaceae</taxon>
        <taxon>Aurantioideae</taxon>
        <taxon>Citrus</taxon>
    </lineage>
</organism>
<evidence type="ECO:0000313" key="1">
    <source>
        <dbReference type="EMBL" id="GAY41713.1"/>
    </source>
</evidence>
<comment type="caution">
    <text evidence="1">The sequence shown here is derived from an EMBL/GenBank/DDBJ whole genome shotgun (WGS) entry which is preliminary data.</text>
</comment>
<keyword evidence="2" id="KW-1185">Reference proteome</keyword>
<evidence type="ECO:0000313" key="2">
    <source>
        <dbReference type="Proteomes" id="UP000236630"/>
    </source>
</evidence>
<protein>
    <submittedName>
        <fullName evidence="1">Uncharacterized protein</fullName>
    </submittedName>
</protein>
<accession>A0A2H5NNF9</accession>
<dbReference type="AlphaFoldDB" id="A0A2H5NNF9"/>
<reference evidence="1 2" key="1">
    <citation type="journal article" date="2017" name="Front. Genet.">
        <title>Draft sequencing of the heterozygous diploid genome of Satsuma (Citrus unshiu Marc.) using a hybrid assembly approach.</title>
        <authorList>
            <person name="Shimizu T."/>
            <person name="Tanizawa Y."/>
            <person name="Mochizuki T."/>
            <person name="Nagasaki H."/>
            <person name="Yoshioka T."/>
            <person name="Toyoda A."/>
            <person name="Fujiyama A."/>
            <person name="Kaminuma E."/>
            <person name="Nakamura Y."/>
        </authorList>
    </citation>
    <scope>NUCLEOTIDE SEQUENCE [LARGE SCALE GENOMIC DNA]</scope>
    <source>
        <strain evidence="2">cv. Miyagawa wase</strain>
    </source>
</reference>
<proteinExistence type="predicted"/>
<gene>
    <name evidence="1" type="ORF">CUMW_061540</name>
</gene>
<sequence length="207" mass="23033">MTGISGQLKHIQKERGKSLVLSVSLQQHTQDATIAQRGREDRVHSPPDPLRLSLHKSSKHTTFKIPLSWPPPKRRVVFPLYAALFIEALISALDSIFWFWISFSPLIASSSAANCISNKLLCRSIVHLKPTSPFSLVRASKGVGDGMDSWMPANTLNGEVRVDWVEGKILSSEFLSFGKGSIGYTVLKWPHIRIVVKNNNMNCLDGE</sequence>
<dbReference type="EMBL" id="BDQV01000014">
    <property type="protein sequence ID" value="GAY41713.1"/>
    <property type="molecule type" value="Genomic_DNA"/>
</dbReference>
<dbReference type="Proteomes" id="UP000236630">
    <property type="component" value="Unassembled WGS sequence"/>
</dbReference>
<name>A0A2H5NNF9_CITUN</name>